<dbReference type="InterPro" id="IPR008948">
    <property type="entry name" value="L-Aspartase-like"/>
</dbReference>
<dbReference type="Pfam" id="PF00206">
    <property type="entry name" value="Lyase_1"/>
    <property type="match status" value="1"/>
</dbReference>
<dbReference type="Gene3D" id="1.10.40.30">
    <property type="entry name" value="Fumarase/aspartase (C-terminal domain)"/>
    <property type="match status" value="1"/>
</dbReference>
<dbReference type="EMBL" id="AZHW01000084">
    <property type="protein sequence ID" value="ETX03040.1"/>
    <property type="molecule type" value="Genomic_DNA"/>
</dbReference>
<dbReference type="PANTHER" id="PTHR43814">
    <property type="entry name" value="ARGININOSUCCINATE LYASE"/>
    <property type="match status" value="1"/>
</dbReference>
<evidence type="ECO:0000313" key="7">
    <source>
        <dbReference type="Proteomes" id="UP000019141"/>
    </source>
</evidence>
<dbReference type="GO" id="GO:0042450">
    <property type="term" value="P:L-arginine biosynthetic process via ornithine"/>
    <property type="evidence" value="ECO:0007669"/>
    <property type="project" value="InterPro"/>
</dbReference>
<dbReference type="EC" id="4.3.2.1" evidence="3"/>
<reference evidence="6 7" key="1">
    <citation type="journal article" date="2014" name="Nature">
        <title>An environmental bacterial taxon with a large and distinct metabolic repertoire.</title>
        <authorList>
            <person name="Wilson M.C."/>
            <person name="Mori T."/>
            <person name="Ruckert C."/>
            <person name="Uria A.R."/>
            <person name="Helf M.J."/>
            <person name="Takada K."/>
            <person name="Gernert C."/>
            <person name="Steffens U.A."/>
            <person name="Heycke N."/>
            <person name="Schmitt S."/>
            <person name="Rinke C."/>
            <person name="Helfrich E.J."/>
            <person name="Brachmann A.O."/>
            <person name="Gurgui C."/>
            <person name="Wakimoto T."/>
            <person name="Kracht M."/>
            <person name="Crusemann M."/>
            <person name="Hentschel U."/>
            <person name="Abe I."/>
            <person name="Matsunaga S."/>
            <person name="Kalinowski J."/>
            <person name="Takeyama H."/>
            <person name="Piel J."/>
        </authorList>
    </citation>
    <scope>NUCLEOTIDE SEQUENCE [LARGE SCALE GENOMIC DNA]</scope>
    <source>
        <strain evidence="7">TSY1</strain>
    </source>
</reference>
<proteinExistence type="predicted"/>
<gene>
    <name evidence="6" type="ORF">ETSY1_01470</name>
</gene>
<comment type="caution">
    <text evidence="6">The sequence shown here is derived from an EMBL/GenBank/DDBJ whole genome shotgun (WGS) entry which is preliminary data.</text>
</comment>
<organism evidence="6 7">
    <name type="scientific">Entotheonella factor</name>
    <dbReference type="NCBI Taxonomy" id="1429438"/>
    <lineage>
        <taxon>Bacteria</taxon>
        <taxon>Pseudomonadati</taxon>
        <taxon>Nitrospinota/Tectimicrobiota group</taxon>
        <taxon>Candidatus Tectimicrobiota</taxon>
        <taxon>Candidatus Entotheonellia</taxon>
        <taxon>Candidatus Entotheonellales</taxon>
        <taxon>Candidatus Entotheonellaceae</taxon>
        <taxon>Candidatus Entotheonella</taxon>
    </lineage>
</organism>
<evidence type="ECO:0000256" key="3">
    <source>
        <dbReference type="ARBA" id="ARBA00012338"/>
    </source>
</evidence>
<dbReference type="PRINTS" id="PR00145">
    <property type="entry name" value="ARGSUCLYASE"/>
</dbReference>
<dbReference type="GO" id="GO:0004056">
    <property type="term" value="F:argininosuccinate lyase activity"/>
    <property type="evidence" value="ECO:0007669"/>
    <property type="project" value="UniProtKB-EC"/>
</dbReference>
<evidence type="ECO:0000256" key="1">
    <source>
        <dbReference type="ARBA" id="ARBA00000985"/>
    </source>
</evidence>
<sequence length="384" mass="42848">MVATRLAFRQKLIEIMAANIDLRRAMIRLAGKHTCTLMTGYAYIQPIEPGTFGYYLMSFVEPLRRDFGRLQNAYANANMSAVCTGGGFGVEFDLDIQRLDALLGLDSEMWNARDAIRNYDYAIEAYMALALMHNTLGRLAMDLLIWHSREFSYISLPGRHSITSSIAPQMHIPYVLEFIHGISGMITGRLMEMLAVNKTASDQLEPATMLPAEFWSCCDESAYAMAALIDCLGALKVNKPRMAEGAQTHWVQITTLLAWLVNEKQMSFRVAHQLLSVVAREVADQGLTPAELTVEMVEQAAVAYTGEKIGLTEEALRTAMDAWTGVTGRRYRGGTAPERVEAHLEAAKGHVQTDAQTLRRFTRRVSQAEKRRDEAFAALKLAMI</sequence>
<keyword evidence="4" id="KW-0028">Amino-acid biosynthesis</keyword>
<dbReference type="InterPro" id="IPR000362">
    <property type="entry name" value="Fumarate_lyase_fam"/>
</dbReference>
<comment type="pathway">
    <text evidence="2">Amino-acid biosynthesis; L-arginine biosynthesis; L-arginine from L-ornithine and carbamoyl phosphate: step 3/3.</text>
</comment>
<keyword evidence="7" id="KW-1185">Reference proteome</keyword>
<feature type="domain" description="Fumarate lyase N-terminal" evidence="5">
    <location>
        <begin position="3"/>
        <end position="188"/>
    </location>
</feature>
<comment type="catalytic activity">
    <reaction evidence="1">
        <text>2-(N(omega)-L-arginino)succinate = fumarate + L-arginine</text>
        <dbReference type="Rhea" id="RHEA:24020"/>
        <dbReference type="ChEBI" id="CHEBI:29806"/>
        <dbReference type="ChEBI" id="CHEBI:32682"/>
        <dbReference type="ChEBI" id="CHEBI:57472"/>
        <dbReference type="EC" id="4.3.2.1"/>
    </reaction>
</comment>
<dbReference type="GO" id="GO:0005829">
    <property type="term" value="C:cytosol"/>
    <property type="evidence" value="ECO:0007669"/>
    <property type="project" value="TreeGrafter"/>
</dbReference>
<evidence type="ECO:0000313" key="6">
    <source>
        <dbReference type="EMBL" id="ETX03040.1"/>
    </source>
</evidence>
<dbReference type="SUPFAM" id="SSF48557">
    <property type="entry name" value="L-aspartase-like"/>
    <property type="match status" value="1"/>
</dbReference>
<dbReference type="AlphaFoldDB" id="W4LYM7"/>
<dbReference type="UniPathway" id="UPA00068">
    <property type="reaction ID" value="UER00114"/>
</dbReference>
<accession>W4LYM7</accession>
<dbReference type="PANTHER" id="PTHR43814:SF1">
    <property type="entry name" value="ARGININOSUCCINATE LYASE"/>
    <property type="match status" value="1"/>
</dbReference>
<dbReference type="InterPro" id="IPR009049">
    <property type="entry name" value="Argininosuccinate_lyase"/>
</dbReference>
<dbReference type="Proteomes" id="UP000019141">
    <property type="component" value="Unassembled WGS sequence"/>
</dbReference>
<protein>
    <recommendedName>
        <fullName evidence="3">argininosuccinate lyase</fullName>
        <ecNumber evidence="3">4.3.2.1</ecNumber>
    </recommendedName>
</protein>
<dbReference type="InterPro" id="IPR022761">
    <property type="entry name" value="Fumarate_lyase_N"/>
</dbReference>
<evidence type="ECO:0000256" key="2">
    <source>
        <dbReference type="ARBA" id="ARBA00004941"/>
    </source>
</evidence>
<name>W4LYM7_ENTF1</name>
<evidence type="ECO:0000256" key="4">
    <source>
        <dbReference type="ARBA" id="ARBA00022571"/>
    </source>
</evidence>
<evidence type="ECO:0000259" key="5">
    <source>
        <dbReference type="Pfam" id="PF00206"/>
    </source>
</evidence>
<dbReference type="HOGENOM" id="CLU_027272_3_4_7"/>
<keyword evidence="4" id="KW-0055">Arginine biosynthesis</keyword>
<dbReference type="PRINTS" id="PR00149">
    <property type="entry name" value="FUMRATELYASE"/>
</dbReference>
<dbReference type="Gene3D" id="1.20.200.10">
    <property type="entry name" value="Fumarase/aspartase (Central domain)"/>
    <property type="match status" value="1"/>
</dbReference>